<accession>A0A8D0CLS1</accession>
<dbReference type="GO" id="GO:0010468">
    <property type="term" value="P:regulation of gene expression"/>
    <property type="evidence" value="ECO:0007669"/>
    <property type="project" value="UniProtKB-ARBA"/>
</dbReference>
<proteinExistence type="inferred from homology"/>
<dbReference type="PANTHER" id="PTHR15304:SF0">
    <property type="entry name" value="MYOD FAMILY INHIBITOR DOMAIN-CONTAINING PROTEIN"/>
    <property type="match status" value="1"/>
</dbReference>
<name>A0A8D0CLS1_SCLFO</name>
<reference evidence="3" key="3">
    <citation type="submission" date="2025-09" db="UniProtKB">
        <authorList>
            <consortium name="Ensembl"/>
        </authorList>
    </citation>
    <scope>IDENTIFICATION</scope>
</reference>
<keyword evidence="4" id="KW-1185">Reference proteome</keyword>
<reference evidence="3 4" key="1">
    <citation type="submission" date="2019-04" db="EMBL/GenBank/DDBJ databases">
        <authorList>
            <consortium name="Wellcome Sanger Institute Data Sharing"/>
        </authorList>
    </citation>
    <scope>NUCLEOTIDE SEQUENCE [LARGE SCALE GENOMIC DNA]</scope>
</reference>
<dbReference type="Proteomes" id="UP000694397">
    <property type="component" value="Chromosome 21"/>
</dbReference>
<dbReference type="InterPro" id="IPR026134">
    <property type="entry name" value="MDFI/MDFIC"/>
</dbReference>
<reference evidence="3" key="2">
    <citation type="submission" date="2025-08" db="UniProtKB">
        <authorList>
            <consortium name="Ensembl"/>
        </authorList>
    </citation>
    <scope>IDENTIFICATION</scope>
</reference>
<dbReference type="OrthoDB" id="8958154at2759"/>
<protein>
    <submittedName>
        <fullName evidence="3">MyoD family inhibitor domain containing</fullName>
    </submittedName>
</protein>
<dbReference type="KEGG" id="sfm:108921024"/>
<evidence type="ECO:0000256" key="1">
    <source>
        <dbReference type="ARBA" id="ARBA00025778"/>
    </source>
</evidence>
<sequence>MSLETVSRPPEHERERRLLLISSDVPDCPSCPSDLEEALDSHSATTREIPTNSGLIRTQPQSSILAPESREVEASKVLKGHPESLCNVVTNTSADARRKPSPMSHKVQRKLQSNLPIRGHGSGMVKSSKDISKRNHRNGSTPDDCCVHCILACLFCQFLSMCNLLLVQLSCDHCSPEAHACCHCYYCCTDDQGEDGGCACDPECGVMESSDFLEICMECCGICFPS</sequence>
<organism evidence="3 4">
    <name type="scientific">Scleropages formosus</name>
    <name type="common">Asian bonytongue</name>
    <name type="synonym">Osteoglossum formosum</name>
    <dbReference type="NCBI Taxonomy" id="113540"/>
    <lineage>
        <taxon>Eukaryota</taxon>
        <taxon>Metazoa</taxon>
        <taxon>Chordata</taxon>
        <taxon>Craniata</taxon>
        <taxon>Vertebrata</taxon>
        <taxon>Euteleostomi</taxon>
        <taxon>Actinopterygii</taxon>
        <taxon>Neopterygii</taxon>
        <taxon>Teleostei</taxon>
        <taxon>Osteoglossocephala</taxon>
        <taxon>Osteoglossomorpha</taxon>
        <taxon>Osteoglossiformes</taxon>
        <taxon>Osteoglossidae</taxon>
        <taxon>Scleropages</taxon>
    </lineage>
</organism>
<dbReference type="Pfam" id="PF15316">
    <property type="entry name" value="MDFI"/>
    <property type="match status" value="1"/>
</dbReference>
<dbReference type="PANTHER" id="PTHR15304">
    <property type="entry name" value="MYOD FAMILY INHIBITOR"/>
    <property type="match status" value="1"/>
</dbReference>
<evidence type="ECO:0000313" key="3">
    <source>
        <dbReference type="Ensembl" id="ENSSFOP00015079185.1"/>
    </source>
</evidence>
<dbReference type="Ensembl" id="ENSSFOT00015082718.1">
    <property type="protein sequence ID" value="ENSSFOP00015079185.1"/>
    <property type="gene ID" value="ENSSFOG00015025575.1"/>
</dbReference>
<dbReference type="AlphaFoldDB" id="A0A8D0CLS1"/>
<dbReference type="GeneTree" id="ENSGT00940000158685"/>
<evidence type="ECO:0000256" key="2">
    <source>
        <dbReference type="SAM" id="MobiDB-lite"/>
    </source>
</evidence>
<evidence type="ECO:0000313" key="4">
    <source>
        <dbReference type="Proteomes" id="UP000694397"/>
    </source>
</evidence>
<gene>
    <name evidence="3" type="primary">MDFIC</name>
    <name evidence="3" type="synonym">LOC108921024</name>
</gene>
<comment type="similarity">
    <text evidence="1">Belongs to the MDFI family.</text>
</comment>
<feature type="region of interest" description="Disordered" evidence="2">
    <location>
        <begin position="90"/>
        <end position="139"/>
    </location>
</feature>